<protein>
    <submittedName>
        <fullName evidence="1">Uncharacterized protein</fullName>
    </submittedName>
</protein>
<sequence>MGKTSLGVTRRDKIPKHITEISMTSDKCYELKVYIKSIVVPGTPAFDCRRLGDRTKKRNYQLWLHNTLKEIGPRFFPSNGRGLVWPKDYDKIYKTVHQVVRVLSIGIRRGYRKKELRVVQGERW</sequence>
<evidence type="ECO:0000313" key="2">
    <source>
        <dbReference type="Proteomes" id="UP001412239"/>
    </source>
</evidence>
<accession>A0A292PYM1</accession>
<reference evidence="1" key="1">
    <citation type="submission" date="2015-10" db="EMBL/GenBank/DDBJ databases">
        <authorList>
            <person name="Regsiter A."/>
            <person name="william w."/>
        </authorList>
    </citation>
    <scope>NUCLEOTIDE SEQUENCE</scope>
    <source>
        <strain evidence="1">Montdore</strain>
    </source>
</reference>
<dbReference type="AlphaFoldDB" id="A0A292PYM1"/>
<gene>
    <name evidence="1" type="ORF">GSTUAT00003288001</name>
</gene>
<keyword evidence="2" id="KW-1185">Reference proteome</keyword>
<organism evidence="1 2">
    <name type="scientific">Tuber aestivum</name>
    <name type="common">summer truffle</name>
    <dbReference type="NCBI Taxonomy" id="59557"/>
    <lineage>
        <taxon>Eukaryota</taxon>
        <taxon>Fungi</taxon>
        <taxon>Dikarya</taxon>
        <taxon>Ascomycota</taxon>
        <taxon>Pezizomycotina</taxon>
        <taxon>Pezizomycetes</taxon>
        <taxon>Pezizales</taxon>
        <taxon>Tuberaceae</taxon>
        <taxon>Tuber</taxon>
    </lineage>
</organism>
<dbReference type="Proteomes" id="UP001412239">
    <property type="component" value="Unassembled WGS sequence"/>
</dbReference>
<proteinExistence type="predicted"/>
<dbReference type="EMBL" id="LN890987">
    <property type="protein sequence ID" value="CUS12676.1"/>
    <property type="molecule type" value="Genomic_DNA"/>
</dbReference>
<name>A0A292PYM1_9PEZI</name>
<evidence type="ECO:0000313" key="1">
    <source>
        <dbReference type="EMBL" id="CUS12676.1"/>
    </source>
</evidence>